<dbReference type="AlphaFoldDB" id="A0A5J4U9S3"/>
<protein>
    <submittedName>
        <fullName evidence="1">Uncharacterized protein</fullName>
    </submittedName>
</protein>
<evidence type="ECO:0000313" key="2">
    <source>
        <dbReference type="Proteomes" id="UP000324800"/>
    </source>
</evidence>
<evidence type="ECO:0000313" key="1">
    <source>
        <dbReference type="EMBL" id="KAA6367337.1"/>
    </source>
</evidence>
<organism evidence="1 2">
    <name type="scientific">Streblomastix strix</name>
    <dbReference type="NCBI Taxonomy" id="222440"/>
    <lineage>
        <taxon>Eukaryota</taxon>
        <taxon>Metamonada</taxon>
        <taxon>Preaxostyla</taxon>
        <taxon>Oxymonadida</taxon>
        <taxon>Streblomastigidae</taxon>
        <taxon>Streblomastix</taxon>
    </lineage>
</organism>
<comment type="caution">
    <text evidence="1">The sequence shown here is derived from an EMBL/GenBank/DDBJ whole genome shotgun (WGS) entry which is preliminary data.</text>
</comment>
<gene>
    <name evidence="1" type="ORF">EZS28_037137</name>
</gene>
<reference evidence="1 2" key="1">
    <citation type="submission" date="2019-03" db="EMBL/GenBank/DDBJ databases">
        <title>Single cell metagenomics reveals metabolic interactions within the superorganism composed of flagellate Streblomastix strix and complex community of Bacteroidetes bacteria on its surface.</title>
        <authorList>
            <person name="Treitli S.C."/>
            <person name="Kolisko M."/>
            <person name="Husnik F."/>
            <person name="Keeling P."/>
            <person name="Hampl V."/>
        </authorList>
    </citation>
    <scope>NUCLEOTIDE SEQUENCE [LARGE SCALE GENOMIC DNA]</scope>
    <source>
        <strain evidence="1">ST1C</strain>
    </source>
</reference>
<sequence length="497" mass="57211">MELFDCLLILKAPANVPARKRHCMAQNDQYSSSLQEFGYSIYDEDRKTFLILAFMPRPEIEAFYQIKILSRQSSTLMTTSFMDKLDAHKLYMYCMHAVFEDITKRFPAMKNTFSKNQKQQKMTYAQMANIKDGHLRFFMEHGSSAWFIAIHKPRQQTALQPRHSAPPSSAASSIDDLDQEFQAQQKKKRKRIERYFLSLRVTLRVQGTVYITKHVQGGTSVEDTEFQTRIQANLADLDHREETGIIAGITTINIAIEIDSWRKQAKQNRWRLENLWYTQESAEKQPSESSQIYADCTRAVSFVEYTLKSDIHLIISEQQSSRFLIDAYLMCQTAGARVGIKHRASIDRPLLHMIMLRIMESATTTGKEGTGNRTIINESRIARGAQNSIVGELPSSKNYYSATSGGEQCDLNTSPIQSGRKTIELLAAIEIDRSERQHTERHCAYLERPRQCAQRRSPETQDRVQGRLRSTLELIQDYLVRAGRRRYNPGPGLFRKV</sequence>
<name>A0A5J4U9S3_9EUKA</name>
<dbReference type="Proteomes" id="UP000324800">
    <property type="component" value="Unassembled WGS sequence"/>
</dbReference>
<accession>A0A5J4U9S3</accession>
<dbReference type="EMBL" id="SNRW01018439">
    <property type="protein sequence ID" value="KAA6367337.1"/>
    <property type="molecule type" value="Genomic_DNA"/>
</dbReference>
<proteinExistence type="predicted"/>
<feature type="non-terminal residue" evidence="1">
    <location>
        <position position="497"/>
    </location>
</feature>